<evidence type="ECO:0000313" key="2">
    <source>
        <dbReference type="EMBL" id="MXO99463.1"/>
    </source>
</evidence>
<feature type="region of interest" description="Disordered" evidence="1">
    <location>
        <begin position="1"/>
        <end position="22"/>
    </location>
</feature>
<keyword evidence="3" id="KW-1185">Reference proteome</keyword>
<proteinExistence type="predicted"/>
<sequence length="208" mass="21821">MTEEATNLADTVILGPGDTGAGPAAEMLGGQDVAPAPDPALAPAPAVRAGAPERYELALGGMAMDAGLMAEAEPVLRELGLSNDEAGRFMPLAQSLIDRTADRTLQDLIDAGAQQRREWLDAYRADPEIGGARTRETEHLAARGLDALGFTAGHPFRAALSDSGFGNHPDMIRAFRKIGELVSEDGFARSTGGPAGSMPIEKRLYPND</sequence>
<dbReference type="OrthoDB" id="5852at2"/>
<reference evidence="2 3" key="1">
    <citation type="submission" date="2019-12" db="EMBL/GenBank/DDBJ databases">
        <title>Genomic-based taxomic classification of the family Erythrobacteraceae.</title>
        <authorList>
            <person name="Xu L."/>
        </authorList>
    </citation>
    <scope>NUCLEOTIDE SEQUENCE [LARGE SCALE GENOMIC DNA]</scope>
    <source>
        <strain evidence="2 3">S36</strain>
    </source>
</reference>
<evidence type="ECO:0000313" key="3">
    <source>
        <dbReference type="Proteomes" id="UP000469430"/>
    </source>
</evidence>
<evidence type="ECO:0008006" key="4">
    <source>
        <dbReference type="Google" id="ProtNLM"/>
    </source>
</evidence>
<dbReference type="AlphaFoldDB" id="A0A6I4TYM0"/>
<comment type="caution">
    <text evidence="2">The sequence shown here is derived from an EMBL/GenBank/DDBJ whole genome shotgun (WGS) entry which is preliminary data.</text>
</comment>
<dbReference type="RefSeq" id="WP_161391183.1">
    <property type="nucleotide sequence ID" value="NZ_JBHSCP010000001.1"/>
</dbReference>
<dbReference type="EMBL" id="WTYJ01000002">
    <property type="protein sequence ID" value="MXO99463.1"/>
    <property type="molecule type" value="Genomic_DNA"/>
</dbReference>
<protein>
    <recommendedName>
        <fullName evidence="4">Peptidase</fullName>
    </recommendedName>
</protein>
<feature type="region of interest" description="Disordered" evidence="1">
    <location>
        <begin position="187"/>
        <end position="208"/>
    </location>
</feature>
<name>A0A6I4TYM0_9SPHN</name>
<accession>A0A6I4TYM0</accession>
<evidence type="ECO:0000256" key="1">
    <source>
        <dbReference type="SAM" id="MobiDB-lite"/>
    </source>
</evidence>
<gene>
    <name evidence="2" type="ORF">GRI97_10730</name>
</gene>
<organism evidence="2 3">
    <name type="scientific">Croceibacterium xixiisoli</name>
    <dbReference type="NCBI Taxonomy" id="1476466"/>
    <lineage>
        <taxon>Bacteria</taxon>
        <taxon>Pseudomonadati</taxon>
        <taxon>Pseudomonadota</taxon>
        <taxon>Alphaproteobacteria</taxon>
        <taxon>Sphingomonadales</taxon>
        <taxon>Erythrobacteraceae</taxon>
        <taxon>Croceibacterium</taxon>
    </lineage>
</organism>
<dbReference type="Proteomes" id="UP000469430">
    <property type="component" value="Unassembled WGS sequence"/>
</dbReference>